<dbReference type="GO" id="GO:0002238">
    <property type="term" value="P:response to molecule of fungal origin"/>
    <property type="evidence" value="ECO:0007669"/>
    <property type="project" value="UniProtKB-ARBA"/>
</dbReference>
<dbReference type="Pfam" id="PF14226">
    <property type="entry name" value="DIOX_N"/>
    <property type="match status" value="1"/>
</dbReference>
<evidence type="ECO:0000259" key="5">
    <source>
        <dbReference type="PROSITE" id="PS51471"/>
    </source>
</evidence>
<organism evidence="6 7">
    <name type="scientific">Coffea canephora</name>
    <name type="common">Robusta coffee</name>
    <dbReference type="NCBI Taxonomy" id="49390"/>
    <lineage>
        <taxon>Eukaryota</taxon>
        <taxon>Viridiplantae</taxon>
        <taxon>Streptophyta</taxon>
        <taxon>Embryophyta</taxon>
        <taxon>Tracheophyta</taxon>
        <taxon>Spermatophyta</taxon>
        <taxon>Magnoliopsida</taxon>
        <taxon>eudicotyledons</taxon>
        <taxon>Gunneridae</taxon>
        <taxon>Pentapetalae</taxon>
        <taxon>asterids</taxon>
        <taxon>lamiids</taxon>
        <taxon>Gentianales</taxon>
        <taxon>Rubiaceae</taxon>
        <taxon>Ixoroideae</taxon>
        <taxon>Gardenieae complex</taxon>
        <taxon>Bertiereae - Coffeeae clade</taxon>
        <taxon>Coffeeae</taxon>
        <taxon>Coffea</taxon>
    </lineage>
</organism>
<dbReference type="InterPro" id="IPR027443">
    <property type="entry name" value="IPNS-like_sf"/>
</dbReference>
<accession>A0A068U5C2</accession>
<comment type="similarity">
    <text evidence="1 4">Belongs to the iron/ascorbate-dependent oxidoreductase family.</text>
</comment>
<keyword evidence="7" id="KW-1185">Reference proteome</keyword>
<sequence length="342" mass="38999">MELLLMSNWTDVQSTPETYVFPPDKRPGKLIFPDCKDLPTIDLEKSEGLERAEVIEKIMKASQEFGFFQVINHGVSQGLMEDTMSVFQEFFGMPAEYKASFYSSGTNQSCRIYSSTLNYHKEDFHYWRDNFTQSCHPLEDHVQSWPEKPTRYREVTSTYCVEVRKFLLRILDLICEGLGLKLGYFEDELTKIQLLSVNHHIPCPDPSLTLGMPEHCDPNLISMLHQCAVPGLQLFKDGQWLGVEPVRDAFIVISGLQLKVISNDLFTSPIHRVVTHTKDKRTTIGTFLIPSGDIPIEPAMALVDTGNPPVYRAFTYKEFFSTFTGKDCDAQSALGCFKRKLE</sequence>
<protein>
    <recommendedName>
        <fullName evidence="5">Fe2OG dioxygenase domain-containing protein</fullName>
    </recommendedName>
</protein>
<feature type="domain" description="Fe2OG dioxygenase" evidence="5">
    <location>
        <begin position="190"/>
        <end position="290"/>
    </location>
</feature>
<dbReference type="InterPro" id="IPR005123">
    <property type="entry name" value="Oxoglu/Fe-dep_dioxygenase_dom"/>
</dbReference>
<evidence type="ECO:0000256" key="2">
    <source>
        <dbReference type="ARBA" id="ARBA00022723"/>
    </source>
</evidence>
<keyword evidence="4" id="KW-0560">Oxidoreductase</keyword>
<dbReference type="Gene3D" id="2.60.120.330">
    <property type="entry name" value="B-lactam Antibiotic, Isopenicillin N Synthase, Chain"/>
    <property type="match status" value="1"/>
</dbReference>
<dbReference type="InParanoid" id="A0A068U5C2"/>
<dbReference type="PROSITE" id="PS51471">
    <property type="entry name" value="FE2OG_OXY"/>
    <property type="match status" value="1"/>
</dbReference>
<dbReference type="STRING" id="49390.A0A068U5C2"/>
<keyword evidence="3 4" id="KW-0408">Iron</keyword>
<dbReference type="AlphaFoldDB" id="A0A068U5C2"/>
<dbReference type="Pfam" id="PF03171">
    <property type="entry name" value="2OG-FeII_Oxy"/>
    <property type="match status" value="1"/>
</dbReference>
<keyword evidence="2 4" id="KW-0479">Metal-binding</keyword>
<dbReference type="InterPro" id="IPR044861">
    <property type="entry name" value="IPNS-like_FE2OG_OXY"/>
</dbReference>
<dbReference type="GO" id="GO:0046872">
    <property type="term" value="F:metal ion binding"/>
    <property type="evidence" value="ECO:0007669"/>
    <property type="project" value="UniProtKB-KW"/>
</dbReference>
<dbReference type="InterPro" id="IPR050295">
    <property type="entry name" value="Plant_2OG-oxidoreductases"/>
</dbReference>
<dbReference type="OrthoDB" id="406156at2759"/>
<name>A0A068U5C2_COFCA</name>
<dbReference type="PhylomeDB" id="A0A068U5C2"/>
<dbReference type="GO" id="GO:0016706">
    <property type="term" value="F:2-oxoglutarate-dependent dioxygenase activity"/>
    <property type="evidence" value="ECO:0007669"/>
    <property type="project" value="UniProtKB-ARBA"/>
</dbReference>
<evidence type="ECO:0000313" key="7">
    <source>
        <dbReference type="Proteomes" id="UP000295252"/>
    </source>
</evidence>
<reference evidence="7" key="1">
    <citation type="journal article" date="2014" name="Science">
        <title>The coffee genome provides insight into the convergent evolution of caffeine biosynthesis.</title>
        <authorList>
            <person name="Denoeud F."/>
            <person name="Carretero-Paulet L."/>
            <person name="Dereeper A."/>
            <person name="Droc G."/>
            <person name="Guyot R."/>
            <person name="Pietrella M."/>
            <person name="Zheng C."/>
            <person name="Alberti A."/>
            <person name="Anthony F."/>
            <person name="Aprea G."/>
            <person name="Aury J.M."/>
            <person name="Bento P."/>
            <person name="Bernard M."/>
            <person name="Bocs S."/>
            <person name="Campa C."/>
            <person name="Cenci A."/>
            <person name="Combes M.C."/>
            <person name="Crouzillat D."/>
            <person name="Da Silva C."/>
            <person name="Daddiego L."/>
            <person name="De Bellis F."/>
            <person name="Dussert S."/>
            <person name="Garsmeur O."/>
            <person name="Gayraud T."/>
            <person name="Guignon V."/>
            <person name="Jahn K."/>
            <person name="Jamilloux V."/>
            <person name="Joet T."/>
            <person name="Labadie K."/>
            <person name="Lan T."/>
            <person name="Leclercq J."/>
            <person name="Lepelley M."/>
            <person name="Leroy T."/>
            <person name="Li L.T."/>
            <person name="Librado P."/>
            <person name="Lopez L."/>
            <person name="Munoz A."/>
            <person name="Noel B."/>
            <person name="Pallavicini A."/>
            <person name="Perrotta G."/>
            <person name="Poncet V."/>
            <person name="Pot D."/>
            <person name="Priyono X."/>
            <person name="Rigoreau M."/>
            <person name="Rouard M."/>
            <person name="Rozas J."/>
            <person name="Tranchant-Dubreuil C."/>
            <person name="VanBuren R."/>
            <person name="Zhang Q."/>
            <person name="Andrade A.C."/>
            <person name="Argout X."/>
            <person name="Bertrand B."/>
            <person name="de Kochko A."/>
            <person name="Graziosi G."/>
            <person name="Henry R.J."/>
            <person name="Jayarama X."/>
            <person name="Ming R."/>
            <person name="Nagai C."/>
            <person name="Rounsley S."/>
            <person name="Sankoff D."/>
            <person name="Giuliano G."/>
            <person name="Albert V.A."/>
            <person name="Wincker P."/>
            <person name="Lashermes P."/>
        </authorList>
    </citation>
    <scope>NUCLEOTIDE SEQUENCE [LARGE SCALE GENOMIC DNA]</scope>
    <source>
        <strain evidence="7">cv. DH200-94</strain>
    </source>
</reference>
<proteinExistence type="inferred from homology"/>
<dbReference type="EMBL" id="HG739095">
    <property type="protein sequence ID" value="CDP03735.1"/>
    <property type="molecule type" value="Genomic_DNA"/>
</dbReference>
<dbReference type="InterPro" id="IPR026992">
    <property type="entry name" value="DIOX_N"/>
</dbReference>
<evidence type="ECO:0000256" key="4">
    <source>
        <dbReference type="RuleBase" id="RU003682"/>
    </source>
</evidence>
<dbReference type="Gramene" id="CDP03735">
    <property type="protein sequence ID" value="CDP03735"/>
    <property type="gene ID" value="GSCOC_T00016208001"/>
</dbReference>
<dbReference type="SUPFAM" id="SSF51197">
    <property type="entry name" value="Clavaminate synthase-like"/>
    <property type="match status" value="1"/>
</dbReference>
<evidence type="ECO:0000313" key="6">
    <source>
        <dbReference type="EMBL" id="CDP03735.1"/>
    </source>
</evidence>
<dbReference type="PANTHER" id="PTHR47991">
    <property type="entry name" value="OXOGLUTARATE/IRON-DEPENDENT DIOXYGENASE"/>
    <property type="match status" value="1"/>
</dbReference>
<evidence type="ECO:0000256" key="1">
    <source>
        <dbReference type="ARBA" id="ARBA00008056"/>
    </source>
</evidence>
<gene>
    <name evidence="6" type="ORF">GSCOC_T00016208001</name>
</gene>
<dbReference type="OMA" id="VTHATEH"/>
<dbReference type="Proteomes" id="UP000295252">
    <property type="component" value="Chromosome I"/>
</dbReference>
<evidence type="ECO:0000256" key="3">
    <source>
        <dbReference type="ARBA" id="ARBA00023004"/>
    </source>
</evidence>
<dbReference type="GO" id="GO:0009805">
    <property type="term" value="P:coumarin biosynthetic process"/>
    <property type="evidence" value="ECO:0007669"/>
    <property type="project" value="UniProtKB-ARBA"/>
</dbReference>